<sequence>MSLLRLGRNITWLSSMIWTPTYKFIYQVLMVVKYIN</sequence>
<keyword evidence="1" id="KW-0472">Membrane</keyword>
<dbReference type="RefSeq" id="YP_009664826.1">
    <property type="nucleotide sequence ID" value="NC_043108.1"/>
</dbReference>
<reference evidence="1 2" key="1">
    <citation type="submission" date="2013-02" db="EMBL/GenBank/DDBJ databases">
        <title>Differentiation, distribution, and elimination of closteroviruses infecting Cordyline fruticosa (L.) in Hawaii.</title>
        <authorList>
            <person name="Melzer M.J."/>
        </authorList>
    </citation>
    <scope>NUCLEOTIDE SEQUENCE [LARGE SCALE GENOMIC DNA]</scope>
    <source>
        <strain evidence="1">SJ1</strain>
    </source>
</reference>
<dbReference type="GeneID" id="40524933"/>
<proteinExistence type="predicted"/>
<keyword evidence="2" id="KW-1185">Reference proteome</keyword>
<accession>M1NRB2</accession>
<keyword evidence="1" id="KW-0812">Transmembrane</keyword>
<organism evidence="1 2">
    <name type="scientific">Cordyline virus 4</name>
    <dbReference type="NCBI Taxonomy" id="1177753"/>
    <lineage>
        <taxon>Viruses</taxon>
        <taxon>Riboviria</taxon>
        <taxon>Orthornavirae</taxon>
        <taxon>Kitrinoviricota</taxon>
        <taxon>Alsuviricetes</taxon>
        <taxon>Martellivirales</taxon>
        <taxon>Closteroviridae</taxon>
        <taxon>Velarivirus</taxon>
        <taxon>Velarivirus tetracordylinae</taxon>
    </lineage>
</organism>
<dbReference type="Proteomes" id="UP000232757">
    <property type="component" value="Segment"/>
</dbReference>
<name>M1NRB2_9CLOS</name>
<protein>
    <submittedName>
        <fullName evidence="1">Putative 4.4 kDa transmembrane protein</fullName>
    </submittedName>
</protein>
<evidence type="ECO:0000313" key="2">
    <source>
        <dbReference type="Proteomes" id="UP000232757"/>
    </source>
</evidence>
<dbReference type="EMBL" id="JQ599284">
    <property type="protein sequence ID" value="AGF73888.1"/>
    <property type="molecule type" value="Genomic_RNA"/>
</dbReference>
<dbReference type="KEGG" id="vg:40524933"/>
<evidence type="ECO:0000313" key="1">
    <source>
        <dbReference type="EMBL" id="AGF73888.1"/>
    </source>
</evidence>